<keyword evidence="4 8" id="KW-0418">Kinase</keyword>
<dbReference type="Proteomes" id="UP000271241">
    <property type="component" value="Unassembled WGS sequence"/>
</dbReference>
<evidence type="ECO:0000259" key="7">
    <source>
        <dbReference type="PROSITE" id="PS50011"/>
    </source>
</evidence>
<reference evidence="9" key="1">
    <citation type="journal article" date="2018" name="Nat. Microbiol.">
        <title>Leveraging single-cell genomics to expand the fungal tree of life.</title>
        <authorList>
            <person name="Ahrendt S.R."/>
            <person name="Quandt C.A."/>
            <person name="Ciobanu D."/>
            <person name="Clum A."/>
            <person name="Salamov A."/>
            <person name="Andreopoulos B."/>
            <person name="Cheng J.F."/>
            <person name="Woyke T."/>
            <person name="Pelin A."/>
            <person name="Henrissat B."/>
            <person name="Reynolds N.K."/>
            <person name="Benny G.L."/>
            <person name="Smith M.E."/>
            <person name="James T.Y."/>
            <person name="Grigoriev I.V."/>
        </authorList>
    </citation>
    <scope>NUCLEOTIDE SEQUENCE [LARGE SCALE GENOMIC DNA]</scope>
    <source>
        <strain evidence="9">RSA 1356</strain>
    </source>
</reference>
<evidence type="ECO:0000256" key="3">
    <source>
        <dbReference type="ARBA" id="ARBA00022741"/>
    </source>
</evidence>
<dbReference type="Gene3D" id="1.10.510.10">
    <property type="entry name" value="Transferase(Phosphotransferase) domain 1"/>
    <property type="match status" value="1"/>
</dbReference>
<dbReference type="PROSITE" id="PS50011">
    <property type="entry name" value="PROTEIN_KINASE_DOM"/>
    <property type="match status" value="1"/>
</dbReference>
<dbReference type="EC" id="2.7.11.1" evidence="1"/>
<feature type="chain" id="PRO_5020389877" description="non-specific serine/threonine protein kinase" evidence="6">
    <location>
        <begin position="30"/>
        <end position="353"/>
    </location>
</feature>
<dbReference type="InterPro" id="IPR000719">
    <property type="entry name" value="Prot_kinase_dom"/>
</dbReference>
<dbReference type="EMBL" id="KZ992481">
    <property type="protein sequence ID" value="RKP09906.1"/>
    <property type="molecule type" value="Genomic_DNA"/>
</dbReference>
<evidence type="ECO:0000256" key="4">
    <source>
        <dbReference type="ARBA" id="ARBA00022777"/>
    </source>
</evidence>
<dbReference type="PROSITE" id="PS00108">
    <property type="entry name" value="PROTEIN_KINASE_ST"/>
    <property type="match status" value="1"/>
</dbReference>
<evidence type="ECO:0000256" key="5">
    <source>
        <dbReference type="ARBA" id="ARBA00022840"/>
    </source>
</evidence>
<evidence type="ECO:0000256" key="1">
    <source>
        <dbReference type="ARBA" id="ARBA00012513"/>
    </source>
</evidence>
<dbReference type="SMART" id="SM00220">
    <property type="entry name" value="S_TKc"/>
    <property type="match status" value="1"/>
</dbReference>
<dbReference type="Pfam" id="PF00069">
    <property type="entry name" value="Pkinase"/>
    <property type="match status" value="1"/>
</dbReference>
<evidence type="ECO:0000256" key="2">
    <source>
        <dbReference type="ARBA" id="ARBA00022679"/>
    </source>
</evidence>
<dbReference type="AlphaFoldDB" id="A0A4P9XUL4"/>
<evidence type="ECO:0000313" key="8">
    <source>
        <dbReference type="EMBL" id="RKP09906.1"/>
    </source>
</evidence>
<dbReference type="PANTHER" id="PTHR43671">
    <property type="entry name" value="SERINE/THREONINE-PROTEIN KINASE NEK"/>
    <property type="match status" value="1"/>
</dbReference>
<gene>
    <name evidence="8" type="ORF">THASP1DRAFT_28304</name>
</gene>
<dbReference type="InterPro" id="IPR050660">
    <property type="entry name" value="NEK_Ser/Thr_kinase"/>
</dbReference>
<dbReference type="InterPro" id="IPR008271">
    <property type="entry name" value="Ser/Thr_kinase_AS"/>
</dbReference>
<dbReference type="STRING" id="78915.A0A4P9XUL4"/>
<feature type="domain" description="Protein kinase" evidence="7">
    <location>
        <begin position="1"/>
        <end position="336"/>
    </location>
</feature>
<dbReference type="GO" id="GO:0005524">
    <property type="term" value="F:ATP binding"/>
    <property type="evidence" value="ECO:0007669"/>
    <property type="project" value="UniProtKB-KW"/>
</dbReference>
<evidence type="ECO:0000313" key="9">
    <source>
        <dbReference type="Proteomes" id="UP000271241"/>
    </source>
</evidence>
<feature type="signal peptide" evidence="6">
    <location>
        <begin position="1"/>
        <end position="29"/>
    </location>
</feature>
<keyword evidence="2" id="KW-0808">Transferase</keyword>
<evidence type="ECO:0000256" key="6">
    <source>
        <dbReference type="SAM" id="SignalP"/>
    </source>
</evidence>
<keyword evidence="6" id="KW-0732">Signal</keyword>
<name>A0A4P9XUL4_9FUNG</name>
<keyword evidence="9" id="KW-1185">Reference proteome</keyword>
<dbReference type="PANTHER" id="PTHR43671:SF13">
    <property type="entry name" value="SERINE_THREONINE-PROTEIN KINASE NEK2"/>
    <property type="match status" value="1"/>
</dbReference>
<keyword evidence="5" id="KW-0067">ATP-binding</keyword>
<protein>
    <recommendedName>
        <fullName evidence="1">non-specific serine/threonine protein kinase</fullName>
        <ecNumber evidence="1">2.7.11.1</ecNumber>
    </recommendedName>
</protein>
<keyword evidence="3" id="KW-0547">Nucleotide-binding</keyword>
<dbReference type="OrthoDB" id="1668230at2759"/>
<dbReference type="InterPro" id="IPR011009">
    <property type="entry name" value="Kinase-like_dom_sf"/>
</dbReference>
<accession>A0A4P9XUL4</accession>
<dbReference type="SUPFAM" id="SSF56112">
    <property type="entry name" value="Protein kinase-like (PK-like)"/>
    <property type="match status" value="1"/>
</dbReference>
<dbReference type="GO" id="GO:0004674">
    <property type="term" value="F:protein serine/threonine kinase activity"/>
    <property type="evidence" value="ECO:0007669"/>
    <property type="project" value="UniProtKB-EC"/>
</dbReference>
<organism evidence="8 9">
    <name type="scientific">Thamnocephalis sphaerospora</name>
    <dbReference type="NCBI Taxonomy" id="78915"/>
    <lineage>
        <taxon>Eukaryota</taxon>
        <taxon>Fungi</taxon>
        <taxon>Fungi incertae sedis</taxon>
        <taxon>Zoopagomycota</taxon>
        <taxon>Zoopagomycotina</taxon>
        <taxon>Zoopagomycetes</taxon>
        <taxon>Zoopagales</taxon>
        <taxon>Sigmoideomycetaceae</taxon>
        <taxon>Thamnocephalis</taxon>
    </lineage>
</organism>
<sequence>MRIFSIGVCAAATFALLWLGDLSSVGTEAAQLRRVGRRRTDTRNPYGVPGFTFERTHGFSKGQTAKGTYRGKPAFLKCTKNKALFENECFALLTIQSGNPKEFNMDNNVKSSFASILSAVQPRPSKYCMVFGWLDGVGLHDYVRELEPYQKEELLPVIFLQVIKALQYMHALKLVHGDIKPDNIIITQPTPNGPPKAVLIDFDMSQKVERTRAHAVGGTPGYMPPEDYLEIPTDQYKRDSWMLGATIYEGYTNMPPYGVDYDEASGKYIEWTDKELRDEMRSISSADKNTYEKVEAKSRSLVDIMDKLMTCDLEKRPTVSSLSARLVAGLSEHKKVYTYLAQLWTKLASKRRR</sequence>
<proteinExistence type="predicted"/>